<keyword evidence="2" id="KW-1185">Reference proteome</keyword>
<proteinExistence type="predicted"/>
<dbReference type="EMBL" id="JANBUJ010003510">
    <property type="protein sequence ID" value="KAJ2760411.1"/>
    <property type="molecule type" value="Genomic_DNA"/>
</dbReference>
<reference evidence="1" key="1">
    <citation type="submission" date="2022-07" db="EMBL/GenBank/DDBJ databases">
        <title>Phylogenomic reconstructions and comparative analyses of Kickxellomycotina fungi.</title>
        <authorList>
            <person name="Reynolds N.K."/>
            <person name="Stajich J.E."/>
            <person name="Barry K."/>
            <person name="Grigoriev I.V."/>
            <person name="Crous P."/>
            <person name="Smith M.E."/>
        </authorList>
    </citation>
    <scope>NUCLEOTIDE SEQUENCE</scope>
    <source>
        <strain evidence="1">CBS 109366</strain>
    </source>
</reference>
<gene>
    <name evidence="1" type="ORF">IWQ57_006313</name>
</gene>
<feature type="non-terminal residue" evidence="1">
    <location>
        <position position="1"/>
    </location>
</feature>
<accession>A0ACC1JJZ7</accession>
<name>A0ACC1JJZ7_9FUNG</name>
<protein>
    <submittedName>
        <fullName evidence="1">Uncharacterized protein</fullName>
    </submittedName>
</protein>
<sequence>SVLLVRGHRGGRPRGALPGRRVYRPGHAQPAVDLYEHWRDPDHAPGARGEPGLHCAADPRADQAALWLVRRGDWHHRAPAPARGKRAGRDARRQRRGRRRRSGRRRGRGRGPGGRDPAGHGAGRAADAGRRAHAGARRPAARGAAGPGLGAARTRRPVCPVRNAARPGRPLRRRRDHDHVGKLGDVGAGGVGVADSERRGDQREPGDLQQRRAAAPPADGQGGGARQGGAGRQAAPAVPRDKAQVAVDPARAVWRLAARDPGAPGHGRGRVALACGDPARAGQARGAAAAARAAVAAAVGGAAAGRDAARVAGGDGGRQPRPPGQRAGHGAAARQRRLGLGPQLAGAGERQHGDAEPAAAAAAAAVGRKGHPRAVAAVVCRPQAAGGQGDAHPGGRAVGGAHAQ</sequence>
<dbReference type="Proteomes" id="UP001140234">
    <property type="component" value="Unassembled WGS sequence"/>
</dbReference>
<organism evidence="1 2">
    <name type="scientific">Coemansia nantahalensis</name>
    <dbReference type="NCBI Taxonomy" id="2789366"/>
    <lineage>
        <taxon>Eukaryota</taxon>
        <taxon>Fungi</taxon>
        <taxon>Fungi incertae sedis</taxon>
        <taxon>Zoopagomycota</taxon>
        <taxon>Kickxellomycotina</taxon>
        <taxon>Kickxellomycetes</taxon>
        <taxon>Kickxellales</taxon>
        <taxon>Kickxellaceae</taxon>
        <taxon>Coemansia</taxon>
    </lineage>
</organism>
<evidence type="ECO:0000313" key="2">
    <source>
        <dbReference type="Proteomes" id="UP001140234"/>
    </source>
</evidence>
<comment type="caution">
    <text evidence="1">The sequence shown here is derived from an EMBL/GenBank/DDBJ whole genome shotgun (WGS) entry which is preliminary data.</text>
</comment>
<feature type="non-terminal residue" evidence="1">
    <location>
        <position position="404"/>
    </location>
</feature>
<evidence type="ECO:0000313" key="1">
    <source>
        <dbReference type="EMBL" id="KAJ2760411.1"/>
    </source>
</evidence>